<dbReference type="GO" id="GO:0006302">
    <property type="term" value="P:double-strand break repair"/>
    <property type="evidence" value="ECO:0007669"/>
    <property type="project" value="InterPro"/>
</dbReference>
<name>A0A6G7WJ58_9LACT</name>
<organism evidence="6 7">
    <name type="scientific">Jeotgalibaca porci</name>
    <dbReference type="NCBI Taxonomy" id="1868793"/>
    <lineage>
        <taxon>Bacteria</taxon>
        <taxon>Bacillati</taxon>
        <taxon>Bacillota</taxon>
        <taxon>Bacilli</taxon>
        <taxon>Lactobacillales</taxon>
        <taxon>Carnobacteriaceae</taxon>
        <taxon>Jeotgalibaca</taxon>
    </lineage>
</organism>
<dbReference type="PANTHER" id="PTHR32114">
    <property type="entry name" value="ABC TRANSPORTER ABCH.3"/>
    <property type="match status" value="1"/>
</dbReference>
<comment type="similarity">
    <text evidence="1">Belongs to the SMC family. SbcC subfamily.</text>
</comment>
<feature type="coiled-coil region" evidence="4">
    <location>
        <begin position="370"/>
        <end position="397"/>
    </location>
</feature>
<comment type="subunit">
    <text evidence="2">Heterodimer of SbcC and SbcD.</text>
</comment>
<dbReference type="GeneID" id="94553579"/>
<evidence type="ECO:0000259" key="5">
    <source>
        <dbReference type="Pfam" id="PF13476"/>
    </source>
</evidence>
<evidence type="ECO:0000313" key="6">
    <source>
        <dbReference type="EMBL" id="QIK52310.1"/>
    </source>
</evidence>
<keyword evidence="7" id="KW-1185">Reference proteome</keyword>
<accession>A0A6G7WJ58</accession>
<dbReference type="InterPro" id="IPR038729">
    <property type="entry name" value="Rad50/SbcC_AAA"/>
</dbReference>
<keyword evidence="4" id="KW-0175">Coiled coil</keyword>
<dbReference type="SUPFAM" id="SSF52540">
    <property type="entry name" value="P-loop containing nucleoside triphosphate hydrolases"/>
    <property type="match status" value="1"/>
</dbReference>
<dbReference type="Proteomes" id="UP000501830">
    <property type="component" value="Chromosome"/>
</dbReference>
<dbReference type="PANTHER" id="PTHR32114:SF2">
    <property type="entry name" value="ABC TRANSPORTER ABCH.3"/>
    <property type="match status" value="1"/>
</dbReference>
<evidence type="ECO:0000256" key="2">
    <source>
        <dbReference type="ARBA" id="ARBA00011322"/>
    </source>
</evidence>
<dbReference type="EMBL" id="CP049889">
    <property type="protein sequence ID" value="QIK52310.1"/>
    <property type="molecule type" value="Genomic_DNA"/>
</dbReference>
<dbReference type="GO" id="GO:0016887">
    <property type="term" value="F:ATP hydrolysis activity"/>
    <property type="evidence" value="ECO:0007669"/>
    <property type="project" value="InterPro"/>
</dbReference>
<gene>
    <name evidence="6" type="ORF">G7058_09805</name>
</gene>
<dbReference type="Pfam" id="PF13476">
    <property type="entry name" value="AAA_23"/>
    <property type="match status" value="1"/>
</dbReference>
<evidence type="ECO:0000256" key="4">
    <source>
        <dbReference type="SAM" id="Coils"/>
    </source>
</evidence>
<feature type="coiled-coil region" evidence="4">
    <location>
        <begin position="231"/>
        <end position="265"/>
    </location>
</feature>
<reference evidence="6 7" key="1">
    <citation type="journal article" date="2017" name="Int. J. Syst. Evol. Microbiol.">
        <title>Jeotgalibaca porci sp. nov. and Jeotgalibaca arthritidis sp. nov., isolated from pigs, and emended description of the genus Jeotgalibaca.</title>
        <authorList>
            <person name="Zamora L."/>
            <person name="Perez-Sancho M."/>
            <person name="Dominguez L."/>
            <person name="Fernandez-Garayzabal J.F."/>
            <person name="Vela A.I."/>
        </authorList>
    </citation>
    <scope>NUCLEOTIDE SEQUENCE [LARGE SCALE GENOMIC DNA]</scope>
    <source>
        <strain evidence="6 7">CCUG 69148</strain>
    </source>
</reference>
<feature type="domain" description="Rad50/SbcC-type AAA" evidence="5">
    <location>
        <begin position="5"/>
        <end position="237"/>
    </location>
</feature>
<dbReference type="InterPro" id="IPR027417">
    <property type="entry name" value="P-loop_NTPase"/>
</dbReference>
<dbReference type="RefSeq" id="WP_166063372.1">
    <property type="nucleotide sequence ID" value="NZ_CP049889.1"/>
</dbReference>
<dbReference type="Gene3D" id="3.40.50.300">
    <property type="entry name" value="P-loop containing nucleotide triphosphate hydrolases"/>
    <property type="match status" value="2"/>
</dbReference>
<dbReference type="AlphaFoldDB" id="A0A6G7WJ58"/>
<evidence type="ECO:0000256" key="1">
    <source>
        <dbReference type="ARBA" id="ARBA00006930"/>
    </source>
</evidence>
<dbReference type="KEGG" id="jpo:G7058_09805"/>
<protein>
    <recommendedName>
        <fullName evidence="3">Nuclease SbcCD subunit C</fullName>
    </recommendedName>
</protein>
<evidence type="ECO:0000256" key="3">
    <source>
        <dbReference type="ARBA" id="ARBA00013368"/>
    </source>
</evidence>
<proteinExistence type="inferred from homology"/>
<dbReference type="Pfam" id="PF13558">
    <property type="entry name" value="SbcC_Walker_B"/>
    <property type="match status" value="1"/>
</dbReference>
<sequence>MRPIKLEMNAFGPYKEKTVLDFTELNNQTLFLISGPTGAGKTTLFDAIAYALYDDASGNSRSKEAFKSDFATDNDFCYVAFTFEVNGKEYYIRRNPAQKAPGKRGIIDHGSAVEFHHDGNVTTKISDANKEIIALLALSYDQFKQIVMLPQGEFKHLLESDSKDKEAIFRNIFGTQVILKFQENLKVKVSKLTKDVASNQSELKASYQFLNSLEDALLHSYCDEEDTEAVLDRLGELNKELLTEASNIQKKIEETTLSMRKYENHWEHTEKLQTLTARSEELALEAAHYKALESQIIQFEKAQDCLDAKGDFQKEVAAKTELDTMLRETQEKFTGYQVNLNDKLATFETMEADYKQLPEWRQLLDTRNKQLEVFEQIQKLEKEIARLLESQTENQEKATVLRMTDTQLADDLTDFLAQLEESQLAQARVTVSKDKLHELQTTHSLSKQLIDQLDRMAGLISAHTQALTEMQQAETEALEKNTLLMASRRLFNQNMAGILADNLNPGDECPVCGSLSHPTLATKISKAPSEDELEQIQKESTASDRSFTQKSEHVRSINLQITDLEIQTGVTRDGLAAAYESKMTEYEEMTAEIAHTSKELQTSELVAALSDARGKQVSAVQDERSTIQLKLKELETFYQARMEQITTQMSALETLKGKVNDLEVDSVREEADNYQAKIVYTEKAFPVVKQEVNDIEKQIALSKNSQESLDQQLGVADKRMTQAKQRLDEKLVEAQLGEDFEEHLLPSHTVAKAKKELVNYMDECKITQRNREEQEKIVAAFPEQLSSDAVQERITALKAELLQLDAASKKISNDCQTVKHGEDTIKCIFNKGKAVLKEYGQVKRLSDIANGQSVETGRLSFERYVMAIYYEEIVHAANLRLIQMTDNRYLLKRSTREAKGAGAKGLELDVFDHFTGQTRSVKTLSGGESFKASLALALGLSDVMQQQSGGIQIDTLFIDEGFGTLDAESLEQAIQTLSELNANGRMVGIISHVEELKTRIPAHIKVTHSSSGSKATISV</sequence>
<evidence type="ECO:0000313" key="7">
    <source>
        <dbReference type="Proteomes" id="UP000501830"/>
    </source>
</evidence>